<dbReference type="VEuPathDB" id="AmoebaDB:FDP41_009352"/>
<evidence type="ECO:0000256" key="6">
    <source>
        <dbReference type="ARBA" id="ARBA00022729"/>
    </source>
</evidence>
<keyword evidence="7 10" id="KW-0256">Endoplasmic reticulum</keyword>
<comment type="subcellular location">
    <subcellularLocation>
        <location evidence="2 10">Endoplasmic reticulum membrane</location>
        <topology evidence="2 10">Single-pass type I membrane protein</topology>
    </subcellularLocation>
</comment>
<name>A0A6A5BHF8_NAEFO</name>
<comment type="caution">
    <text evidence="12">The sequence shown here is derived from an EMBL/GenBank/DDBJ whole genome shotgun (WGS) entry which is preliminary data.</text>
</comment>
<dbReference type="PANTHER" id="PTHR21049">
    <property type="entry name" value="RIBOPHORIN I"/>
    <property type="match status" value="1"/>
</dbReference>
<evidence type="ECO:0000313" key="13">
    <source>
        <dbReference type="Proteomes" id="UP000444721"/>
    </source>
</evidence>
<keyword evidence="11" id="KW-0175">Coiled coil</keyword>
<keyword evidence="8 10" id="KW-1133">Transmembrane helix</keyword>
<dbReference type="InterPro" id="IPR007676">
    <property type="entry name" value="Ribophorin_I"/>
</dbReference>
<evidence type="ECO:0000313" key="12">
    <source>
        <dbReference type="EMBL" id="KAF0972449.1"/>
    </source>
</evidence>
<feature type="transmembrane region" description="Helical" evidence="10">
    <location>
        <begin position="438"/>
        <end position="459"/>
    </location>
</feature>
<evidence type="ECO:0000256" key="7">
    <source>
        <dbReference type="ARBA" id="ARBA00022824"/>
    </source>
</evidence>
<evidence type="ECO:0000256" key="2">
    <source>
        <dbReference type="ARBA" id="ARBA00004115"/>
    </source>
</evidence>
<feature type="coiled-coil region" evidence="11">
    <location>
        <begin position="536"/>
        <end position="586"/>
    </location>
</feature>
<dbReference type="RefSeq" id="XP_044557163.1">
    <property type="nucleotide sequence ID" value="XM_044713301.1"/>
</dbReference>
<organism evidence="12 13">
    <name type="scientific">Naegleria fowleri</name>
    <name type="common">Brain eating amoeba</name>
    <dbReference type="NCBI Taxonomy" id="5763"/>
    <lineage>
        <taxon>Eukaryota</taxon>
        <taxon>Discoba</taxon>
        <taxon>Heterolobosea</taxon>
        <taxon>Tetramitia</taxon>
        <taxon>Eutetramitia</taxon>
        <taxon>Vahlkampfiidae</taxon>
        <taxon>Naegleria</taxon>
    </lineage>
</organism>
<dbReference type="PANTHER" id="PTHR21049:SF0">
    <property type="entry name" value="DOLICHYL-DIPHOSPHOOLIGOSACCHARIDE--PROTEIN GLYCOSYLTRANSFERASE SUBUNIT 1"/>
    <property type="match status" value="1"/>
</dbReference>
<evidence type="ECO:0000256" key="10">
    <source>
        <dbReference type="RuleBase" id="RU361143"/>
    </source>
</evidence>
<comment type="pathway">
    <text evidence="3 10">Protein modification; protein glycosylation.</text>
</comment>
<dbReference type="GO" id="GO:0008250">
    <property type="term" value="C:oligosaccharyltransferase complex"/>
    <property type="evidence" value="ECO:0007669"/>
    <property type="project" value="UniProtKB-UniRule"/>
</dbReference>
<evidence type="ECO:0000256" key="4">
    <source>
        <dbReference type="ARBA" id="ARBA00008905"/>
    </source>
</evidence>
<reference evidence="12 13" key="1">
    <citation type="journal article" date="2019" name="Sci. Rep.">
        <title>Nanopore sequencing improves the draft genome of the human pathogenic amoeba Naegleria fowleri.</title>
        <authorList>
            <person name="Liechti N."/>
            <person name="Schurch N."/>
            <person name="Bruggmann R."/>
            <person name="Wittwer M."/>
        </authorList>
    </citation>
    <scope>NUCLEOTIDE SEQUENCE [LARGE SCALE GENOMIC DNA]</scope>
    <source>
        <strain evidence="12 13">ATCC 30894</strain>
    </source>
</reference>
<dbReference type="OMA" id="THYTLGY"/>
<feature type="signal peptide" evidence="10">
    <location>
        <begin position="1"/>
        <end position="25"/>
    </location>
</feature>
<keyword evidence="9 10" id="KW-0472">Membrane</keyword>
<evidence type="ECO:0000256" key="9">
    <source>
        <dbReference type="ARBA" id="ARBA00023136"/>
    </source>
</evidence>
<dbReference type="Proteomes" id="UP000444721">
    <property type="component" value="Unassembled WGS sequence"/>
</dbReference>
<keyword evidence="6 10" id="KW-0732">Signal</keyword>
<feature type="chain" id="PRO_5025708247" description="Dolichyl-diphosphooligosaccharide--protein glycosyltransferase subunit 1" evidence="10">
    <location>
        <begin position="26"/>
        <end position="596"/>
    </location>
</feature>
<evidence type="ECO:0000256" key="1">
    <source>
        <dbReference type="ARBA" id="ARBA00002791"/>
    </source>
</evidence>
<sequence>MTRRSLLCGCLVLLSCLLLITFLQAKSNVYSNIEILSIDRTIDTTQNTMVREEVKCSIQNVGSSETKYFYLAFPKSLSMNNVAYVSARQQSASLNILKHKFDDELNKDASFFEIELSSPLGANQKADLVINIVYVNVVHPFPKEITQSEHQKVVFESNAYFFSPYKVRQQVATLKVGTSSIESYSTKVKPVENKGTGIQYGPYRDVSPFSVDEMRAHYTNDRPFFIVESVDRTVEISHWGNLAIEEHYEIKHGGAKLVGPFSRYEYAKNPPQTSPSSFRKITATLPLTATDIYFRDRIGNISSSDIRVVGKNLEVDFYPRFPLFGGWRIRFYIGYNLPISDYLTTALNNPEKHKLRYKFSVPFDAPVEDLTLRVIVPEGASDIEFRTSFPIDSEHRENLKTYLDVGGRTVVVVKKKNVVPEHNENFLLSYNFPVTAAYFEPLLVIGSLFAFCMFVIVYVRLDFSIQKSEEELEKEREVMSYELVESYIEKFFERDSWYSDLEKSIAQRNISTLIDEVEKKRQAMADIIKNEIVAELSKAQSKAVSTISEIEKKEQKKFDYMKDIAIAKSEKEKEDLGNKYSAVSDEIYSLVDLLRD</sequence>
<evidence type="ECO:0000256" key="11">
    <source>
        <dbReference type="SAM" id="Coils"/>
    </source>
</evidence>
<protein>
    <recommendedName>
        <fullName evidence="10">Dolichyl-diphosphooligosaccharide--protein glycosyltransferase subunit 1</fullName>
    </recommendedName>
</protein>
<dbReference type="GO" id="GO:0018279">
    <property type="term" value="P:protein N-linked glycosylation via asparagine"/>
    <property type="evidence" value="ECO:0007669"/>
    <property type="project" value="TreeGrafter"/>
</dbReference>
<dbReference type="Pfam" id="PF04597">
    <property type="entry name" value="Ribophorin_I"/>
    <property type="match status" value="1"/>
</dbReference>
<comment type="subunit">
    <text evidence="10">Component of the oligosaccharyltransferase (OST) complex.</text>
</comment>
<accession>A0A6A5BHF8</accession>
<evidence type="ECO:0000256" key="5">
    <source>
        <dbReference type="ARBA" id="ARBA00022692"/>
    </source>
</evidence>
<keyword evidence="5 10" id="KW-0812">Transmembrane</keyword>
<comment type="similarity">
    <text evidence="4 10">Belongs to the OST1 family.</text>
</comment>
<gene>
    <name evidence="12" type="ORF">FDP41_009352</name>
</gene>
<dbReference type="PROSITE" id="PS51257">
    <property type="entry name" value="PROKAR_LIPOPROTEIN"/>
    <property type="match status" value="1"/>
</dbReference>
<comment type="function">
    <text evidence="1 10">Subunit of the oligosaccharyl transferase (OST) complex that catalyzes the initial transfer of a defined glycan (Glc(3)Man(9)GlcNAc(2) in eukaryotes) from the lipid carrier dolichol-pyrophosphate to an asparagine residue within an Asn-X-Ser/Thr consensus motif in nascent polypeptide chains, the first step in protein N-glycosylation. N-glycosylation occurs cotranslationally and the complex associates with the Sec61 complex at the channel-forming translocon complex that mediates protein translocation across the endoplasmic reticulum (ER). All subunits are required for a maximal enzyme activity.</text>
</comment>
<evidence type="ECO:0000256" key="8">
    <source>
        <dbReference type="ARBA" id="ARBA00022989"/>
    </source>
</evidence>
<keyword evidence="13" id="KW-1185">Reference proteome</keyword>
<dbReference type="OrthoDB" id="310030at2759"/>
<dbReference type="AlphaFoldDB" id="A0A6A5BHF8"/>
<evidence type="ECO:0000256" key="3">
    <source>
        <dbReference type="ARBA" id="ARBA00004922"/>
    </source>
</evidence>
<dbReference type="EMBL" id="VFQX01000068">
    <property type="protein sequence ID" value="KAF0972449.1"/>
    <property type="molecule type" value="Genomic_DNA"/>
</dbReference>
<dbReference type="VEuPathDB" id="AmoebaDB:NfTy_061750"/>
<dbReference type="VEuPathDB" id="AmoebaDB:NF0111260"/>
<proteinExistence type="inferred from homology"/>
<dbReference type="UniPathway" id="UPA00378"/>
<dbReference type="GeneID" id="68116568"/>